<dbReference type="EMBL" id="BNJF01000001">
    <property type="protein sequence ID" value="GHO42920.1"/>
    <property type="molecule type" value="Genomic_DNA"/>
</dbReference>
<accession>A0A8J3MS31</accession>
<reference evidence="1" key="1">
    <citation type="submission" date="2020-10" db="EMBL/GenBank/DDBJ databases">
        <title>Taxonomic study of unclassified bacteria belonging to the class Ktedonobacteria.</title>
        <authorList>
            <person name="Yabe S."/>
            <person name="Wang C.M."/>
            <person name="Zheng Y."/>
            <person name="Sakai Y."/>
            <person name="Cavaletti L."/>
            <person name="Monciardini P."/>
            <person name="Donadio S."/>
        </authorList>
    </citation>
    <scope>NUCLEOTIDE SEQUENCE</scope>
    <source>
        <strain evidence="1">SOSP1-1</strain>
    </source>
</reference>
<proteinExistence type="predicted"/>
<protein>
    <submittedName>
        <fullName evidence="1">Uncharacterized protein</fullName>
    </submittedName>
</protein>
<dbReference type="RefSeq" id="WP_220192418.1">
    <property type="nucleotide sequence ID" value="NZ_BNJF01000001.1"/>
</dbReference>
<dbReference type="Proteomes" id="UP000612362">
    <property type="component" value="Unassembled WGS sequence"/>
</dbReference>
<keyword evidence="2" id="KW-1185">Reference proteome</keyword>
<evidence type="ECO:0000313" key="1">
    <source>
        <dbReference type="EMBL" id="GHO42920.1"/>
    </source>
</evidence>
<comment type="caution">
    <text evidence="1">The sequence shown here is derived from an EMBL/GenBank/DDBJ whole genome shotgun (WGS) entry which is preliminary data.</text>
</comment>
<gene>
    <name evidence="1" type="ORF">KSX_10830</name>
</gene>
<evidence type="ECO:0000313" key="2">
    <source>
        <dbReference type="Proteomes" id="UP000612362"/>
    </source>
</evidence>
<organism evidence="1 2">
    <name type="scientific">Ktedonospora formicarum</name>
    <dbReference type="NCBI Taxonomy" id="2778364"/>
    <lineage>
        <taxon>Bacteria</taxon>
        <taxon>Bacillati</taxon>
        <taxon>Chloroflexota</taxon>
        <taxon>Ktedonobacteria</taxon>
        <taxon>Ktedonobacterales</taxon>
        <taxon>Ktedonobacteraceae</taxon>
        <taxon>Ktedonospora</taxon>
    </lineage>
</organism>
<dbReference type="AlphaFoldDB" id="A0A8J3MS31"/>
<sequence>MKQQPFDKDLFIGNSDDFMTDDEIDKLFLQLDQIEPPTEVIENILTTVSRLPLPQYLSDEDIEEAMRSAQTLQANPEDSLPPAFEIVDDLVVHYPHLQPS</sequence>
<name>A0A8J3MS31_9CHLR</name>